<dbReference type="GeneID" id="107226476"/>
<dbReference type="InterPro" id="IPR004046">
    <property type="entry name" value="GST_C"/>
</dbReference>
<keyword evidence="4" id="KW-1185">Reference proteome</keyword>
<dbReference type="InterPro" id="IPR040079">
    <property type="entry name" value="Glutathione_S-Trfase"/>
</dbReference>
<feature type="domain" description="GST N-terminal" evidence="2">
    <location>
        <begin position="220"/>
        <end position="301"/>
    </location>
</feature>
<evidence type="ECO:0000259" key="3">
    <source>
        <dbReference type="PROSITE" id="PS50405"/>
    </source>
</evidence>
<dbReference type="SFLD" id="SFLDS00019">
    <property type="entry name" value="Glutathione_Transferase_(cytos"/>
    <property type="match status" value="2"/>
</dbReference>
<dbReference type="Gene3D" id="3.40.30.10">
    <property type="entry name" value="Glutaredoxin"/>
    <property type="match status" value="2"/>
</dbReference>
<accession>A0A6J0C628</accession>
<dbReference type="CDD" id="cd03045">
    <property type="entry name" value="GST_N_Delta_Epsilon"/>
    <property type="match status" value="2"/>
</dbReference>
<dbReference type="CDD" id="cd03177">
    <property type="entry name" value="GST_C_Delta_Epsilon"/>
    <property type="match status" value="2"/>
</dbReference>
<dbReference type="GO" id="GO:0006749">
    <property type="term" value="P:glutathione metabolic process"/>
    <property type="evidence" value="ECO:0007669"/>
    <property type="project" value="TreeGrafter"/>
</dbReference>
<dbReference type="GO" id="GO:0004364">
    <property type="term" value="F:glutathione transferase activity"/>
    <property type="evidence" value="ECO:0007669"/>
    <property type="project" value="TreeGrafter"/>
</dbReference>
<dbReference type="PROSITE" id="PS50404">
    <property type="entry name" value="GST_NTER"/>
    <property type="match status" value="2"/>
</dbReference>
<dbReference type="SFLD" id="SFLDG01153">
    <property type="entry name" value="Main.4:_Theta-like"/>
    <property type="match status" value="2"/>
</dbReference>
<reference evidence="5" key="1">
    <citation type="submission" date="2025-08" db="UniProtKB">
        <authorList>
            <consortium name="RefSeq"/>
        </authorList>
    </citation>
    <scope>IDENTIFICATION</scope>
    <source>
        <tissue evidence="5">Thorax and Abdomen</tissue>
    </source>
</reference>
<dbReference type="Pfam" id="PF13417">
    <property type="entry name" value="GST_N_3"/>
    <property type="match status" value="1"/>
</dbReference>
<dbReference type="Pfam" id="PF00043">
    <property type="entry name" value="GST_C"/>
    <property type="match status" value="2"/>
</dbReference>
<dbReference type="InterPro" id="IPR010987">
    <property type="entry name" value="Glutathione-S-Trfase_C-like"/>
</dbReference>
<dbReference type="PROSITE" id="PS50405">
    <property type="entry name" value="GST_CTER"/>
    <property type="match status" value="2"/>
</dbReference>
<gene>
    <name evidence="5" type="primary">LOC107226476</name>
</gene>
<evidence type="ECO:0000256" key="1">
    <source>
        <dbReference type="ARBA" id="ARBA00011738"/>
    </source>
</evidence>
<dbReference type="InterPro" id="IPR036282">
    <property type="entry name" value="Glutathione-S-Trfase_C_sf"/>
</dbReference>
<evidence type="ECO:0000313" key="5">
    <source>
        <dbReference type="RefSeq" id="XP_015522786.2"/>
    </source>
</evidence>
<dbReference type="InterPro" id="IPR036249">
    <property type="entry name" value="Thioredoxin-like_sf"/>
</dbReference>
<proteinExistence type="predicted"/>
<dbReference type="SUPFAM" id="SSF52833">
    <property type="entry name" value="Thioredoxin-like"/>
    <property type="match status" value="2"/>
</dbReference>
<sequence length="434" mass="49060">MPVDLYYLPPSIPCRAVMMLAKALGIHLNLKVVNILEGEHLKPEFLKINPQHTIPTINDNGLILWESRVIMGYFVEKYAKNDSLYPKDPQRRGNVDQKLYFDLGTLNQNLLKTYFPIILGQAESVDDKNLEALEKAFEVLDTFLEMSRFVAGDQLTIADFSIVATVSTADAFGFDIGRFDNVANWYRLCQKALANFGYEEINTNGAKMLGDMLKKRKAEMTIDLYYVPGSAPCRAVLLTAAAVGVELNKKMTDLMKGEHLKPEFLKMNPQHTIPTLDDDGFYLWESRAIMGYLVDKYAKNDSLFPKDPKSRALINQRLYFDHGTLYNAFAEYFYPTIFGNAPADPVKREKIDQALEFLDKFLEGQKYAAGKTLTIADLALAVTVSNFEVMNLDLSKFKNVVRWLATIESEAPKYEETNGAGAKAFKELVDSLKK</sequence>
<dbReference type="SUPFAM" id="SSF47616">
    <property type="entry name" value="GST C-terminal domain-like"/>
    <property type="match status" value="2"/>
</dbReference>
<dbReference type="Gene3D" id="1.20.1050.10">
    <property type="match status" value="2"/>
</dbReference>
<dbReference type="KEGG" id="nlo:107226476"/>
<feature type="domain" description="GST C-terminal" evidence="3">
    <location>
        <begin position="88"/>
        <end position="218"/>
    </location>
</feature>
<dbReference type="AlphaFoldDB" id="A0A6J0C628"/>
<feature type="domain" description="GST N-terminal" evidence="2">
    <location>
        <begin position="1"/>
        <end position="82"/>
    </location>
</feature>
<dbReference type="RefSeq" id="XP_015522786.2">
    <property type="nucleotide sequence ID" value="XM_015667300.2"/>
</dbReference>
<feature type="domain" description="GST C-terminal" evidence="3">
    <location>
        <begin position="307"/>
        <end position="425"/>
    </location>
</feature>
<comment type="subunit">
    <text evidence="1">Homodimer.</text>
</comment>
<dbReference type="SFLD" id="SFLDG00358">
    <property type="entry name" value="Main_(cytGST)"/>
    <property type="match status" value="2"/>
</dbReference>
<dbReference type="PANTHER" id="PTHR43969:SF9">
    <property type="entry name" value="GLUTATHIONE S TRANSFERASE D10, ISOFORM A-RELATED"/>
    <property type="match status" value="1"/>
</dbReference>
<dbReference type="InterPro" id="IPR004045">
    <property type="entry name" value="Glutathione_S-Trfase_N"/>
</dbReference>
<dbReference type="Proteomes" id="UP000829291">
    <property type="component" value="Chromosome 1"/>
</dbReference>
<dbReference type="Pfam" id="PF02798">
    <property type="entry name" value="GST_N"/>
    <property type="match status" value="1"/>
</dbReference>
<name>A0A6J0C628_NEOLC</name>
<dbReference type="OrthoDB" id="2309723at2759"/>
<dbReference type="PROSITE" id="PS51354">
    <property type="entry name" value="GLUTAREDOXIN_2"/>
    <property type="match status" value="1"/>
</dbReference>
<dbReference type="PANTHER" id="PTHR43969">
    <property type="entry name" value="GLUTATHIONE S TRANSFERASE D10, ISOFORM A-RELATED"/>
    <property type="match status" value="1"/>
</dbReference>
<protein>
    <submittedName>
        <fullName evidence="5">Uncharacterized protein LOC107226476</fullName>
    </submittedName>
</protein>
<organism evidence="5">
    <name type="scientific">Neodiprion lecontei</name>
    <name type="common">Redheaded pine sawfly</name>
    <dbReference type="NCBI Taxonomy" id="441921"/>
    <lineage>
        <taxon>Eukaryota</taxon>
        <taxon>Metazoa</taxon>
        <taxon>Ecdysozoa</taxon>
        <taxon>Arthropoda</taxon>
        <taxon>Hexapoda</taxon>
        <taxon>Insecta</taxon>
        <taxon>Pterygota</taxon>
        <taxon>Neoptera</taxon>
        <taxon>Endopterygota</taxon>
        <taxon>Hymenoptera</taxon>
        <taxon>Tenthredinoidea</taxon>
        <taxon>Diprionidae</taxon>
        <taxon>Diprioninae</taxon>
        <taxon>Neodiprion</taxon>
    </lineage>
</organism>
<evidence type="ECO:0000259" key="2">
    <source>
        <dbReference type="PROSITE" id="PS50404"/>
    </source>
</evidence>
<evidence type="ECO:0000313" key="4">
    <source>
        <dbReference type="Proteomes" id="UP000829291"/>
    </source>
</evidence>